<comment type="caution">
    <text evidence="2">The sequence shown here is derived from an EMBL/GenBank/DDBJ whole genome shotgun (WGS) entry which is preliminary data.</text>
</comment>
<proteinExistence type="predicted"/>
<dbReference type="Proteomes" id="UP000647587">
    <property type="component" value="Unassembled WGS sequence"/>
</dbReference>
<evidence type="ECO:0000313" key="2">
    <source>
        <dbReference type="EMBL" id="GGK13826.1"/>
    </source>
</evidence>
<keyword evidence="1" id="KW-0732">Signal</keyword>
<dbReference type="EMBL" id="BMPP01000001">
    <property type="protein sequence ID" value="GGK13826.1"/>
    <property type="molecule type" value="Genomic_DNA"/>
</dbReference>
<organism evidence="2 3">
    <name type="scientific">Deinococcus malanensis</name>
    <dbReference type="NCBI Taxonomy" id="1706855"/>
    <lineage>
        <taxon>Bacteria</taxon>
        <taxon>Thermotogati</taxon>
        <taxon>Deinococcota</taxon>
        <taxon>Deinococci</taxon>
        <taxon>Deinococcales</taxon>
        <taxon>Deinococcaceae</taxon>
        <taxon>Deinococcus</taxon>
    </lineage>
</organism>
<evidence type="ECO:0000313" key="3">
    <source>
        <dbReference type="Proteomes" id="UP000647587"/>
    </source>
</evidence>
<keyword evidence="3" id="KW-1185">Reference proteome</keyword>
<dbReference type="RefSeq" id="WP_189004008.1">
    <property type="nucleotide sequence ID" value="NZ_BMPP01000001.1"/>
</dbReference>
<sequence>MIKQTKFILATLTLGVALSASAQQGTPPSWNAQRLSSATYLILDPEIRGNPNLISGDQRQGVLKAMRKDSGDAIKRRYPKATITTDPKAAGVIRVSPELVAPGALLPWGKLTARLTFALPEGPQVVMNEQHSLLTLWQHQADAANFVFDRLAQRLP</sequence>
<feature type="signal peptide" evidence="1">
    <location>
        <begin position="1"/>
        <end position="22"/>
    </location>
</feature>
<gene>
    <name evidence="2" type="ORF">GCM10008955_03960</name>
</gene>
<reference evidence="3" key="1">
    <citation type="journal article" date="2019" name="Int. J. Syst. Evol. Microbiol.">
        <title>The Global Catalogue of Microorganisms (GCM) 10K type strain sequencing project: providing services to taxonomists for standard genome sequencing and annotation.</title>
        <authorList>
            <consortium name="The Broad Institute Genomics Platform"/>
            <consortium name="The Broad Institute Genome Sequencing Center for Infectious Disease"/>
            <person name="Wu L."/>
            <person name="Ma J."/>
        </authorList>
    </citation>
    <scope>NUCLEOTIDE SEQUENCE [LARGE SCALE GENOMIC DNA]</scope>
    <source>
        <strain evidence="3">JCM 30331</strain>
    </source>
</reference>
<accession>A0ABQ2EJJ9</accession>
<feature type="chain" id="PRO_5046062167" evidence="1">
    <location>
        <begin position="23"/>
        <end position="156"/>
    </location>
</feature>
<protein>
    <submittedName>
        <fullName evidence="2">Uncharacterized protein</fullName>
    </submittedName>
</protein>
<evidence type="ECO:0000256" key="1">
    <source>
        <dbReference type="SAM" id="SignalP"/>
    </source>
</evidence>
<name>A0ABQ2EJJ9_9DEIO</name>